<gene>
    <name evidence="3" type="ORF">CMQ_6708</name>
</gene>
<dbReference type="STRING" id="655863.F0X7P5"/>
<feature type="domain" description="FAD dependent oxidoreductase" evidence="2">
    <location>
        <begin position="27"/>
        <end position="376"/>
    </location>
</feature>
<dbReference type="Pfam" id="PF01266">
    <property type="entry name" value="DAO"/>
    <property type="match status" value="1"/>
</dbReference>
<dbReference type="InterPro" id="IPR006076">
    <property type="entry name" value="FAD-dep_OxRdtase"/>
</dbReference>
<dbReference type="RefSeq" id="XP_014175869.1">
    <property type="nucleotide sequence ID" value="XM_014320394.1"/>
</dbReference>
<dbReference type="InterPro" id="IPR036188">
    <property type="entry name" value="FAD/NAD-bd_sf"/>
</dbReference>
<organism evidence="4">
    <name type="scientific">Grosmannia clavigera (strain kw1407 / UAMH 11150)</name>
    <name type="common">Blue stain fungus</name>
    <name type="synonym">Graphiocladiella clavigera</name>
    <dbReference type="NCBI Taxonomy" id="655863"/>
    <lineage>
        <taxon>Eukaryota</taxon>
        <taxon>Fungi</taxon>
        <taxon>Dikarya</taxon>
        <taxon>Ascomycota</taxon>
        <taxon>Pezizomycotina</taxon>
        <taxon>Sordariomycetes</taxon>
        <taxon>Sordariomycetidae</taxon>
        <taxon>Ophiostomatales</taxon>
        <taxon>Ophiostomataceae</taxon>
        <taxon>Leptographium</taxon>
    </lineage>
</organism>
<dbReference type="AlphaFoldDB" id="F0X7P5"/>
<protein>
    <submittedName>
        <fullName evidence="3">Fructosyl peptide oxidase</fullName>
    </submittedName>
</protein>
<keyword evidence="1" id="KW-0560">Oxidoreductase</keyword>
<dbReference type="Proteomes" id="UP000007796">
    <property type="component" value="Unassembled WGS sequence"/>
</dbReference>
<keyword evidence="4" id="KW-1185">Reference proteome</keyword>
<dbReference type="PANTHER" id="PTHR13847:SF289">
    <property type="entry name" value="GLYCINE OXIDASE"/>
    <property type="match status" value="1"/>
</dbReference>
<dbReference type="SUPFAM" id="SSF51905">
    <property type="entry name" value="FAD/NAD(P)-binding domain"/>
    <property type="match status" value="1"/>
</dbReference>
<evidence type="ECO:0000256" key="1">
    <source>
        <dbReference type="ARBA" id="ARBA00023002"/>
    </source>
</evidence>
<dbReference type="EMBL" id="GL629729">
    <property type="protein sequence ID" value="EFX06387.1"/>
    <property type="molecule type" value="Genomic_DNA"/>
</dbReference>
<dbReference type="HOGENOM" id="CLU_007884_4_0_1"/>
<sequence length="410" mass="42921">MLESILDLSLFPSLMAKKTAAKAPPHIVVVGAGIIGASIAWHLAAQHGATVTIVATDIGGIATPNSFAWINANFGNPHFYHDFRRRSMAHWHELAEGHEAIPGLQNLIRWTTTIQWSGPADKLAADCEKYASWGYDVRGAKNAELAAHEPWLADAQLPETGWGLCIGGEGSVEAADAARLIIAHAQTAHGAKLLSAEVTRLLVDVSTGAVQGIVTASGDTIAADHVVLAAGLGTVPLAATAGVTVPVHGRPGLLVHSKPVTQRLLDGIVISNGPHMRQTVDGRILSGTDFAGTDTGTDPQARADALFSRVKTTFRPALGDTTLPDLELDYYTIGYRPDPEDGLPILGASGRAGLTLAVMHSGVTLAAIVGQSIADLIVDGKEDPDLASFALSRFDSAGSEECAGMELRRT</sequence>
<evidence type="ECO:0000259" key="2">
    <source>
        <dbReference type="Pfam" id="PF01266"/>
    </source>
</evidence>
<reference evidence="3 4" key="1">
    <citation type="journal article" date="2011" name="Proc. Natl. Acad. Sci. U.S.A.">
        <title>Genome and transcriptome analyses of the mountain pine beetle-fungal symbiont Grosmannia clavigera, a lodgepole pine pathogen.</title>
        <authorList>
            <person name="DiGuistini S."/>
            <person name="Wang Y."/>
            <person name="Liao N.Y."/>
            <person name="Taylor G."/>
            <person name="Tanguay P."/>
            <person name="Feau N."/>
            <person name="Henrissat B."/>
            <person name="Chan S.K."/>
            <person name="Hesse-Orce U."/>
            <person name="Alamouti S.M."/>
            <person name="Tsui C.K.M."/>
            <person name="Docking R.T."/>
            <person name="Levasseur A."/>
            <person name="Haridas S."/>
            <person name="Robertson G."/>
            <person name="Birol I."/>
            <person name="Holt R.A."/>
            <person name="Marra M.A."/>
            <person name="Hamelin R.C."/>
            <person name="Hirst M."/>
            <person name="Jones S.J.M."/>
            <person name="Bohlmann J."/>
            <person name="Breuil C."/>
        </authorList>
    </citation>
    <scope>NUCLEOTIDE SEQUENCE [LARGE SCALE GENOMIC DNA]</scope>
    <source>
        <strain evidence="4">kw1407 / UAMH 11150</strain>
    </source>
</reference>
<dbReference type="Gene3D" id="3.30.9.10">
    <property type="entry name" value="D-Amino Acid Oxidase, subunit A, domain 2"/>
    <property type="match status" value="1"/>
</dbReference>
<dbReference type="InParanoid" id="F0X7P5"/>
<dbReference type="Gene3D" id="3.50.50.60">
    <property type="entry name" value="FAD/NAD(P)-binding domain"/>
    <property type="match status" value="1"/>
</dbReference>
<dbReference type="GO" id="GO:0005737">
    <property type="term" value="C:cytoplasm"/>
    <property type="evidence" value="ECO:0007669"/>
    <property type="project" value="TreeGrafter"/>
</dbReference>
<accession>F0X7P5</accession>
<dbReference type="eggNOG" id="ENOG502SFG8">
    <property type="taxonomic scope" value="Eukaryota"/>
</dbReference>
<evidence type="ECO:0000313" key="3">
    <source>
        <dbReference type="EMBL" id="EFX06387.1"/>
    </source>
</evidence>
<proteinExistence type="predicted"/>
<dbReference type="GO" id="GO:0016491">
    <property type="term" value="F:oxidoreductase activity"/>
    <property type="evidence" value="ECO:0007669"/>
    <property type="project" value="UniProtKB-KW"/>
</dbReference>
<name>F0X7P5_GROCL</name>
<evidence type="ECO:0000313" key="4">
    <source>
        <dbReference type="Proteomes" id="UP000007796"/>
    </source>
</evidence>
<dbReference type="PANTHER" id="PTHR13847">
    <property type="entry name" value="SARCOSINE DEHYDROGENASE-RELATED"/>
    <property type="match status" value="1"/>
</dbReference>
<dbReference type="OrthoDB" id="5340195at2759"/>
<dbReference type="GeneID" id="25980171"/>